<dbReference type="PROSITE" id="PS50109">
    <property type="entry name" value="HIS_KIN"/>
    <property type="match status" value="1"/>
</dbReference>
<dbReference type="InterPro" id="IPR003594">
    <property type="entry name" value="HATPase_dom"/>
</dbReference>
<dbReference type="Pfam" id="PF08448">
    <property type="entry name" value="PAS_4"/>
    <property type="match status" value="1"/>
</dbReference>
<dbReference type="EC" id="2.7.13.3" evidence="2"/>
<reference evidence="7 8" key="1">
    <citation type="submission" date="2018-03" db="EMBL/GenBank/DDBJ databases">
        <title>The draft genome of Sphingosinicella sp. GL-C-18.</title>
        <authorList>
            <person name="Liu L."/>
            <person name="Li L."/>
            <person name="Liang L."/>
            <person name="Zhang X."/>
            <person name="Wang T."/>
        </authorList>
    </citation>
    <scope>NUCLEOTIDE SEQUENCE [LARGE SCALE GENOMIC DNA]</scope>
    <source>
        <strain evidence="7 8">GL-C-18</strain>
    </source>
</reference>
<dbReference type="Gene3D" id="3.30.450.20">
    <property type="entry name" value="PAS domain"/>
    <property type="match status" value="2"/>
</dbReference>
<dbReference type="SUPFAM" id="SSF55785">
    <property type="entry name" value="PYP-like sensor domain (PAS domain)"/>
    <property type="match status" value="2"/>
</dbReference>
<dbReference type="SMART" id="SM00387">
    <property type="entry name" value="HATPase_c"/>
    <property type="match status" value="1"/>
</dbReference>
<dbReference type="InterPro" id="IPR000014">
    <property type="entry name" value="PAS"/>
</dbReference>
<feature type="modified residue" description="4-aspartylphosphate" evidence="4">
    <location>
        <position position="615"/>
    </location>
</feature>
<dbReference type="Pfam" id="PF00512">
    <property type="entry name" value="HisKA"/>
    <property type="match status" value="1"/>
</dbReference>
<dbReference type="InterPro" id="IPR005467">
    <property type="entry name" value="His_kinase_dom"/>
</dbReference>
<proteinExistence type="predicted"/>
<feature type="domain" description="Response regulatory" evidence="6">
    <location>
        <begin position="565"/>
        <end position="675"/>
    </location>
</feature>
<dbReference type="InterPro" id="IPR004358">
    <property type="entry name" value="Sig_transdc_His_kin-like_C"/>
</dbReference>
<dbReference type="PROSITE" id="PS50110">
    <property type="entry name" value="RESPONSE_REGULATORY"/>
    <property type="match status" value="1"/>
</dbReference>
<evidence type="ECO:0000259" key="6">
    <source>
        <dbReference type="PROSITE" id="PS50110"/>
    </source>
</evidence>
<dbReference type="Pfam" id="PF00072">
    <property type="entry name" value="Response_reg"/>
    <property type="match status" value="1"/>
</dbReference>
<evidence type="ECO:0000256" key="2">
    <source>
        <dbReference type="ARBA" id="ARBA00012438"/>
    </source>
</evidence>
<keyword evidence="8" id="KW-1185">Reference proteome</keyword>
<dbReference type="Gene3D" id="1.10.287.130">
    <property type="match status" value="1"/>
</dbReference>
<dbReference type="InterPro" id="IPR035965">
    <property type="entry name" value="PAS-like_dom_sf"/>
</dbReference>
<keyword evidence="7" id="KW-0808">Transferase</keyword>
<comment type="catalytic activity">
    <reaction evidence="1">
        <text>ATP + protein L-histidine = ADP + protein N-phospho-L-histidine.</text>
        <dbReference type="EC" id="2.7.13.3"/>
    </reaction>
</comment>
<dbReference type="NCBIfam" id="TIGR00229">
    <property type="entry name" value="sensory_box"/>
    <property type="match status" value="1"/>
</dbReference>
<dbReference type="Pfam" id="PF13188">
    <property type="entry name" value="PAS_8"/>
    <property type="match status" value="1"/>
</dbReference>
<dbReference type="AlphaFoldDB" id="A0A2P7QEF1"/>
<dbReference type="SMART" id="SM00448">
    <property type="entry name" value="REC"/>
    <property type="match status" value="1"/>
</dbReference>
<evidence type="ECO:0000313" key="8">
    <source>
        <dbReference type="Proteomes" id="UP000241167"/>
    </source>
</evidence>
<protein>
    <recommendedName>
        <fullName evidence="2">histidine kinase</fullName>
        <ecNumber evidence="2">2.7.13.3</ecNumber>
    </recommendedName>
</protein>
<keyword evidence="7" id="KW-0418">Kinase</keyword>
<dbReference type="InterPro" id="IPR013656">
    <property type="entry name" value="PAS_4"/>
</dbReference>
<dbReference type="SUPFAM" id="SSF47384">
    <property type="entry name" value="Homodimeric domain of signal transducing histidine kinase"/>
    <property type="match status" value="1"/>
</dbReference>
<dbReference type="Gene3D" id="3.40.50.2300">
    <property type="match status" value="1"/>
</dbReference>
<dbReference type="PRINTS" id="PR00344">
    <property type="entry name" value="BCTRLSENSOR"/>
</dbReference>
<name>A0A2P7QEF1_9SPHN</name>
<dbReference type="InterPro" id="IPR036097">
    <property type="entry name" value="HisK_dim/P_sf"/>
</dbReference>
<evidence type="ECO:0000256" key="1">
    <source>
        <dbReference type="ARBA" id="ARBA00000085"/>
    </source>
</evidence>
<dbReference type="PANTHER" id="PTHR43065:SF42">
    <property type="entry name" value="TWO-COMPONENT SENSOR PPRA"/>
    <property type="match status" value="1"/>
</dbReference>
<feature type="domain" description="Histidine kinase" evidence="5">
    <location>
        <begin position="323"/>
        <end position="543"/>
    </location>
</feature>
<dbReference type="Proteomes" id="UP000241167">
    <property type="component" value="Unassembled WGS sequence"/>
</dbReference>
<dbReference type="SUPFAM" id="SSF55874">
    <property type="entry name" value="ATPase domain of HSP90 chaperone/DNA topoisomerase II/histidine kinase"/>
    <property type="match status" value="1"/>
</dbReference>
<evidence type="ECO:0000259" key="5">
    <source>
        <dbReference type="PROSITE" id="PS50109"/>
    </source>
</evidence>
<dbReference type="InterPro" id="IPR001789">
    <property type="entry name" value="Sig_transdc_resp-reg_receiver"/>
</dbReference>
<evidence type="ECO:0000313" key="7">
    <source>
        <dbReference type="EMBL" id="PSJ36339.1"/>
    </source>
</evidence>
<dbReference type="GO" id="GO:0000155">
    <property type="term" value="F:phosphorelay sensor kinase activity"/>
    <property type="evidence" value="ECO:0007669"/>
    <property type="project" value="InterPro"/>
</dbReference>
<dbReference type="Pfam" id="PF02518">
    <property type="entry name" value="HATPase_c"/>
    <property type="match status" value="1"/>
</dbReference>
<keyword evidence="3 4" id="KW-0597">Phosphoprotein</keyword>
<dbReference type="InterPro" id="IPR003661">
    <property type="entry name" value="HisK_dim/P_dom"/>
</dbReference>
<dbReference type="InterPro" id="IPR036890">
    <property type="entry name" value="HATPase_C_sf"/>
</dbReference>
<dbReference type="Gene3D" id="3.30.565.10">
    <property type="entry name" value="Histidine kinase-like ATPase, C-terminal domain"/>
    <property type="match status" value="1"/>
</dbReference>
<dbReference type="PANTHER" id="PTHR43065">
    <property type="entry name" value="SENSOR HISTIDINE KINASE"/>
    <property type="match status" value="1"/>
</dbReference>
<dbReference type="InterPro" id="IPR011006">
    <property type="entry name" value="CheY-like_superfamily"/>
</dbReference>
<gene>
    <name evidence="7" type="ORF">C7I55_26825</name>
</gene>
<evidence type="ECO:0000256" key="4">
    <source>
        <dbReference type="PROSITE-ProRule" id="PRU00169"/>
    </source>
</evidence>
<organism evidence="7 8">
    <name type="scientific">Allosphingosinicella deserti</name>
    <dbReference type="NCBI Taxonomy" id="2116704"/>
    <lineage>
        <taxon>Bacteria</taxon>
        <taxon>Pseudomonadati</taxon>
        <taxon>Pseudomonadota</taxon>
        <taxon>Alphaproteobacteria</taxon>
        <taxon>Sphingomonadales</taxon>
        <taxon>Sphingomonadaceae</taxon>
        <taxon>Allosphingosinicella</taxon>
    </lineage>
</organism>
<dbReference type="SMART" id="SM00388">
    <property type="entry name" value="HisKA"/>
    <property type="match status" value="1"/>
</dbReference>
<dbReference type="EMBL" id="PXYI01000015">
    <property type="protein sequence ID" value="PSJ36339.1"/>
    <property type="molecule type" value="Genomic_DNA"/>
</dbReference>
<accession>A0A2P7QEF1</accession>
<dbReference type="CDD" id="cd00082">
    <property type="entry name" value="HisKA"/>
    <property type="match status" value="1"/>
</dbReference>
<sequence>MEPIRDDDGVVTGVFVGGYETTELYRGNEALRQSEERYRTLFENIDAAFCVVEVIFDDAGRPVDHRFVETNPAFERQSGLEDALGRTAREILPEHEQHWFDIYGEIVRTGNSARFESSSEALGRWFEVHALRVGTPEQRRVAILFNDITERKRSEAALRELNATLEQRVADGLAERNVLATLVEITDVFVMARDFDYKILAINKSNADEFERIYGVRPRAGDNLLGLLADQPEHQAQVRAGWDRGLAGEEVSFVEDFGDPGRTRPYYEVKFRPLKNEVGERIGAYQFVADVTQRLREQAQLVEAQEALRQSQKMEAMGQLTGGVAHDFNNLLTPIMGSLDMLLRRGLGNERERRLIDGALQSAERAKTLVQRLLAFARRQPLQPVAVNLEGLLNGITGMIDSTVGPQISVQLKLEPHLPPVRADANQLEMAVLNLAVNARDAMPGGGVLTIDAARESVRIGHRSKLRQGHYVRLSVSDTGIGMDEATLARAVEPFFSTKGIGRGTGLGLSMVHGLALQLDGELAIASEPGKGTLVEFWLPISSDAMGDDEKPVARTGGLKRRLGTALLVDDEELVRMSTADMLMDIGYEVVEASSAEQALMMVDDGLTPDIVVTDHLMPGMTGGELASALRARRPALAVLIVSGYAESEGIAPDLPRLTKPFRNAELATSLAALSPAAD</sequence>
<dbReference type="SUPFAM" id="SSF52172">
    <property type="entry name" value="CheY-like"/>
    <property type="match status" value="1"/>
</dbReference>
<evidence type="ECO:0000256" key="3">
    <source>
        <dbReference type="ARBA" id="ARBA00022553"/>
    </source>
</evidence>
<comment type="caution">
    <text evidence="7">The sequence shown here is derived from an EMBL/GenBank/DDBJ whole genome shotgun (WGS) entry which is preliminary data.</text>
</comment>